<sequence>MKLISNWRATLGKSWSVWLILASLVLLGGYFLALVQPGMLGWDPLYFAMASATCQVLAIPARLVLQSGLSSLAAFRRDTGGAIRRRTVGLIAGSGIAMSTAIGFIGQWEGLRTEAYRDVVGVWTVCYGETKGVQPGDSYSKAECDAMLAREILAYEAALDRCLTQSVPVGMKIALVSWTYNVGAGAACKSTLVRRANAGDLTGACNELPRWNRAGGRIIPGLSNRRGAERAMCHQALKEAA</sequence>
<evidence type="ECO:0000313" key="9">
    <source>
        <dbReference type="Proteomes" id="UP001441944"/>
    </source>
</evidence>
<evidence type="ECO:0000256" key="5">
    <source>
        <dbReference type="ARBA" id="ARBA00023295"/>
    </source>
</evidence>
<keyword evidence="7" id="KW-0812">Transmembrane</keyword>
<feature type="transmembrane region" description="Helical" evidence="7">
    <location>
        <begin position="45"/>
        <end position="65"/>
    </location>
</feature>
<keyword evidence="7" id="KW-0472">Membrane</keyword>
<dbReference type="Pfam" id="PF25612">
    <property type="entry name" value="DUF7940"/>
    <property type="match status" value="1"/>
</dbReference>
<name>A0ABQ0ALF9_9RHOB</name>
<dbReference type="Proteomes" id="UP001441944">
    <property type="component" value="Unassembled WGS sequence"/>
</dbReference>
<comment type="caution">
    <text evidence="8">The sequence shown here is derived from an EMBL/GenBank/DDBJ whole genome shotgun (WGS) entry which is preliminary data.</text>
</comment>
<evidence type="ECO:0000313" key="8">
    <source>
        <dbReference type="EMBL" id="GAA6196710.1"/>
    </source>
</evidence>
<dbReference type="SUPFAM" id="SSF53955">
    <property type="entry name" value="Lysozyme-like"/>
    <property type="match status" value="1"/>
</dbReference>
<dbReference type="Gene3D" id="1.10.530.40">
    <property type="match status" value="1"/>
</dbReference>
<evidence type="ECO:0000256" key="6">
    <source>
        <dbReference type="RuleBase" id="RU003788"/>
    </source>
</evidence>
<keyword evidence="3 6" id="KW-0081">Bacteriolytic enzyme</keyword>
<dbReference type="EC" id="3.2.1.17" evidence="6"/>
<dbReference type="PANTHER" id="PTHR38107">
    <property type="match status" value="1"/>
</dbReference>
<gene>
    <name evidence="8" type="ORF">NBRC116598_21540</name>
</gene>
<dbReference type="InterPro" id="IPR043688">
    <property type="entry name" value="SAR_endolysin-like"/>
</dbReference>
<evidence type="ECO:0000256" key="2">
    <source>
        <dbReference type="ARBA" id="ARBA00022529"/>
    </source>
</evidence>
<dbReference type="Pfam" id="PF00959">
    <property type="entry name" value="Phage_lysozyme"/>
    <property type="match status" value="1"/>
</dbReference>
<feature type="transmembrane region" description="Helical" evidence="7">
    <location>
        <begin position="12"/>
        <end position="33"/>
    </location>
</feature>
<evidence type="ECO:0000256" key="4">
    <source>
        <dbReference type="ARBA" id="ARBA00022801"/>
    </source>
</evidence>
<comment type="catalytic activity">
    <reaction evidence="1 6">
        <text>Hydrolysis of (1-&gt;4)-beta-linkages between N-acetylmuramic acid and N-acetyl-D-glucosamine residues in a peptidoglycan and between N-acetyl-D-glucosamine residues in chitodextrins.</text>
        <dbReference type="EC" id="3.2.1.17"/>
    </reaction>
</comment>
<dbReference type="InterPro" id="IPR051018">
    <property type="entry name" value="Bacteriophage_GH24"/>
</dbReference>
<keyword evidence="2 6" id="KW-0929">Antimicrobial</keyword>
<dbReference type="PANTHER" id="PTHR38107:SF3">
    <property type="entry name" value="LYSOZYME RRRD-RELATED"/>
    <property type="match status" value="1"/>
</dbReference>
<dbReference type="RefSeq" id="WP_353399834.1">
    <property type="nucleotide sequence ID" value="NZ_BAABWU010000007.1"/>
</dbReference>
<feature type="transmembrane region" description="Helical" evidence="7">
    <location>
        <begin position="86"/>
        <end position="108"/>
    </location>
</feature>
<dbReference type="EMBL" id="BAABWU010000007">
    <property type="protein sequence ID" value="GAA6196710.1"/>
    <property type="molecule type" value="Genomic_DNA"/>
</dbReference>
<dbReference type="InterPro" id="IPR023346">
    <property type="entry name" value="Lysozyme-like_dom_sf"/>
</dbReference>
<dbReference type="InterPro" id="IPR023347">
    <property type="entry name" value="Lysozyme_dom_sf"/>
</dbReference>
<evidence type="ECO:0000256" key="7">
    <source>
        <dbReference type="SAM" id="Phobius"/>
    </source>
</evidence>
<keyword evidence="4 6" id="KW-0378">Hydrolase</keyword>
<reference evidence="8 9" key="1">
    <citation type="submission" date="2024-04" db="EMBL/GenBank/DDBJ databases">
        <title>Draft genome sequence of Pseudophaeobacter arcticus NBRC 116598.</title>
        <authorList>
            <person name="Miyakawa T."/>
            <person name="Kusuya Y."/>
            <person name="Miura T."/>
        </authorList>
    </citation>
    <scope>NUCLEOTIDE SEQUENCE [LARGE SCALE GENOMIC DNA]</scope>
    <source>
        <strain evidence="8 9">SU-CL00105</strain>
    </source>
</reference>
<comment type="similarity">
    <text evidence="6">Belongs to the glycosyl hydrolase 24 family.</text>
</comment>
<keyword evidence="9" id="KW-1185">Reference proteome</keyword>
<dbReference type="InterPro" id="IPR057700">
    <property type="entry name" value="DUF7940"/>
</dbReference>
<keyword evidence="7" id="KW-1133">Transmembrane helix</keyword>
<evidence type="ECO:0000256" key="3">
    <source>
        <dbReference type="ARBA" id="ARBA00022638"/>
    </source>
</evidence>
<organism evidence="8 9">
    <name type="scientific">Pseudophaeobacter arcticus</name>
    <dbReference type="NCBI Taxonomy" id="385492"/>
    <lineage>
        <taxon>Bacteria</taxon>
        <taxon>Pseudomonadati</taxon>
        <taxon>Pseudomonadota</taxon>
        <taxon>Alphaproteobacteria</taxon>
        <taxon>Rhodobacterales</taxon>
        <taxon>Paracoccaceae</taxon>
        <taxon>Pseudophaeobacter</taxon>
    </lineage>
</organism>
<dbReference type="InterPro" id="IPR002196">
    <property type="entry name" value="Glyco_hydro_24"/>
</dbReference>
<proteinExistence type="inferred from homology"/>
<accession>A0ABQ0ALF9</accession>
<dbReference type="HAMAP" id="MF_04136">
    <property type="entry name" value="SAR_ENDOLYSIN"/>
    <property type="match status" value="1"/>
</dbReference>
<evidence type="ECO:0000256" key="1">
    <source>
        <dbReference type="ARBA" id="ARBA00000632"/>
    </source>
</evidence>
<keyword evidence="5 6" id="KW-0326">Glycosidase</keyword>
<protein>
    <recommendedName>
        <fullName evidence="6">Lysozyme</fullName>
        <ecNumber evidence="6">3.2.1.17</ecNumber>
    </recommendedName>
</protein>
<dbReference type="HAMAP" id="MF_04110">
    <property type="entry name" value="ENDOLYSIN_T4"/>
    <property type="match status" value="1"/>
</dbReference>
<dbReference type="InterPro" id="IPR034690">
    <property type="entry name" value="Endolysin_T4_type"/>
</dbReference>
<dbReference type="CDD" id="cd16900">
    <property type="entry name" value="endolysin_R21-like"/>
    <property type="match status" value="1"/>
</dbReference>